<dbReference type="InterPro" id="IPR016181">
    <property type="entry name" value="Acyl_CoA_acyltransferase"/>
</dbReference>
<dbReference type="PANTHER" id="PTHR41368:SF1">
    <property type="entry name" value="PROTEIN YGHO"/>
    <property type="match status" value="1"/>
</dbReference>
<accession>A0A969WEJ8</accession>
<dbReference type="PANTHER" id="PTHR41368">
    <property type="entry name" value="PROTEIN YGHO"/>
    <property type="match status" value="1"/>
</dbReference>
<feature type="domain" description="N-acetyltransferase" evidence="1">
    <location>
        <begin position="197"/>
        <end position="376"/>
    </location>
</feature>
<dbReference type="RefSeq" id="WP_168148631.1">
    <property type="nucleotide sequence ID" value="NZ_JAAVXB010000007.1"/>
</dbReference>
<evidence type="ECO:0000259" key="1">
    <source>
        <dbReference type="PROSITE" id="PS51186"/>
    </source>
</evidence>
<keyword evidence="3" id="KW-1185">Reference proteome</keyword>
<evidence type="ECO:0000313" key="2">
    <source>
        <dbReference type="EMBL" id="NKF23310.1"/>
    </source>
</evidence>
<protein>
    <submittedName>
        <fullName evidence="2">dATP pyrophosphohydrolase</fullName>
    </submittedName>
</protein>
<evidence type="ECO:0000313" key="3">
    <source>
        <dbReference type="Proteomes" id="UP000653472"/>
    </source>
</evidence>
<organism evidence="2 3">
    <name type="scientific">Solimonas marina</name>
    <dbReference type="NCBI Taxonomy" id="2714601"/>
    <lineage>
        <taxon>Bacteria</taxon>
        <taxon>Pseudomonadati</taxon>
        <taxon>Pseudomonadota</taxon>
        <taxon>Gammaproteobacteria</taxon>
        <taxon>Nevskiales</taxon>
        <taxon>Nevskiaceae</taxon>
        <taxon>Solimonas</taxon>
    </lineage>
</organism>
<comment type="caution">
    <text evidence="2">The sequence shown here is derived from an EMBL/GenBank/DDBJ whole genome shotgun (WGS) entry which is preliminary data.</text>
</comment>
<proteinExistence type="predicted"/>
<sequence>MTSIDIVPVRSPAEMRRFIRLPARLHANDPLYIPPLELERSEAFSPKKNPFFEHADVQFWLAVQGGVDVGRISAQIDKLSPMLRDESAGHFGLIEAEDDPALFDALFATAEAWLRERGCKRAIGPFNLSVNEETGLLVRGFDTPPMLMMSHDHAYVGPRIEALGYKTEQNLLAYILGADVDPPKGLQRILAQPPKNLRVRPLNLKNYMADIRTITAIFNDAWSQNWGFVPYTEAEVDHLAHALKPLLDPKLVPIAELDGEPVAFGVLLPNLNEAIREFGGKLLPFNWAKLIWRLKVSGVKTGRVPLMGVRRSISADFVGRSVAFYVVDAMRQRCKQIGIERVELSWILENNAPMRRMLEMLGAHDYKTYRLYGKDL</sequence>
<name>A0A969WEJ8_9GAMM</name>
<dbReference type="Proteomes" id="UP000653472">
    <property type="component" value="Unassembled WGS sequence"/>
</dbReference>
<dbReference type="EMBL" id="JAAVXB010000007">
    <property type="protein sequence ID" value="NKF23310.1"/>
    <property type="molecule type" value="Genomic_DNA"/>
</dbReference>
<dbReference type="SUPFAM" id="SSF55729">
    <property type="entry name" value="Acyl-CoA N-acyltransferases (Nat)"/>
    <property type="match status" value="1"/>
</dbReference>
<dbReference type="PROSITE" id="PS51186">
    <property type="entry name" value="GNAT"/>
    <property type="match status" value="1"/>
</dbReference>
<reference evidence="2" key="1">
    <citation type="submission" date="2020-03" db="EMBL/GenBank/DDBJ databases">
        <title>Solimonas marina sp. nov., isolated from deep seawater of the Pacific Ocean.</title>
        <authorList>
            <person name="Liu X."/>
            <person name="Lai Q."/>
            <person name="Sun F."/>
            <person name="Gai Y."/>
            <person name="Li G."/>
            <person name="Shao Z."/>
        </authorList>
    </citation>
    <scope>NUCLEOTIDE SEQUENCE</scope>
    <source>
        <strain evidence="2">C16B3</strain>
    </source>
</reference>
<dbReference type="InterPro" id="IPR000182">
    <property type="entry name" value="GNAT_dom"/>
</dbReference>
<dbReference type="AlphaFoldDB" id="A0A969WEJ8"/>
<dbReference type="InterPro" id="IPR039968">
    <property type="entry name" value="BcerS-like"/>
</dbReference>
<dbReference type="GO" id="GO:0016747">
    <property type="term" value="F:acyltransferase activity, transferring groups other than amino-acyl groups"/>
    <property type="evidence" value="ECO:0007669"/>
    <property type="project" value="InterPro"/>
</dbReference>
<dbReference type="Gene3D" id="3.40.630.30">
    <property type="match status" value="1"/>
</dbReference>
<gene>
    <name evidence="2" type="ORF">G7Y82_13395</name>
</gene>